<comment type="pathway">
    <text evidence="1">Secondary metabolite biosynthesis.</text>
</comment>
<proteinExistence type="inferred from homology"/>
<evidence type="ECO:0000256" key="4">
    <source>
        <dbReference type="ARBA" id="ARBA00038314"/>
    </source>
</evidence>
<dbReference type="Gene3D" id="3.40.50.150">
    <property type="entry name" value="Vaccinia Virus protein VP39"/>
    <property type="match status" value="1"/>
</dbReference>
<evidence type="ECO:0000256" key="3">
    <source>
        <dbReference type="ARBA" id="ARBA00022691"/>
    </source>
</evidence>
<sequence length="224" mass="24396">MAATNATSNPERNRGWYKEDVTEINAPMRELLEEYSKIPSNEAVTYDLRRLVLDGILSENLIGLDIEAPLIELGKDLFLNRSTLRSRFVVADVFKGASQGEAWTQLSEGGGFDVVHCSAFSHLFTLPDQIAAAEQIAPLLKKGGLLVGRQSGSIRPGNLAAIDEGSFSYRHDVGSLAAMWDKVGAATGTGWEVTGLLDMVGMDPDSPVENADSRRLLFTITRVR</sequence>
<evidence type="ECO:0000256" key="1">
    <source>
        <dbReference type="ARBA" id="ARBA00005179"/>
    </source>
</evidence>
<evidence type="ECO:0000256" key="2">
    <source>
        <dbReference type="ARBA" id="ARBA00022679"/>
    </source>
</evidence>
<gene>
    <name evidence="5" type="ORF">PG996_010603</name>
</gene>
<keyword evidence="3" id="KW-0949">S-adenosyl-L-methionine</keyword>
<evidence type="ECO:0000313" key="6">
    <source>
        <dbReference type="Proteomes" id="UP001446871"/>
    </source>
</evidence>
<dbReference type="Proteomes" id="UP001446871">
    <property type="component" value="Unassembled WGS sequence"/>
</dbReference>
<dbReference type="CDD" id="cd02440">
    <property type="entry name" value="AdoMet_MTases"/>
    <property type="match status" value="1"/>
</dbReference>
<evidence type="ECO:0008006" key="7">
    <source>
        <dbReference type="Google" id="ProtNLM"/>
    </source>
</evidence>
<keyword evidence="6" id="KW-1185">Reference proteome</keyword>
<organism evidence="5 6">
    <name type="scientific">Apiospora saccharicola</name>
    <dbReference type="NCBI Taxonomy" id="335842"/>
    <lineage>
        <taxon>Eukaryota</taxon>
        <taxon>Fungi</taxon>
        <taxon>Dikarya</taxon>
        <taxon>Ascomycota</taxon>
        <taxon>Pezizomycotina</taxon>
        <taxon>Sordariomycetes</taxon>
        <taxon>Xylariomycetidae</taxon>
        <taxon>Amphisphaeriales</taxon>
        <taxon>Apiosporaceae</taxon>
        <taxon>Apiospora</taxon>
    </lineage>
</organism>
<dbReference type="InterPro" id="IPR051654">
    <property type="entry name" value="Meroterpenoid_MTases"/>
</dbReference>
<comment type="caution">
    <text evidence="5">The sequence shown here is derived from an EMBL/GenBank/DDBJ whole genome shotgun (WGS) entry which is preliminary data.</text>
</comment>
<evidence type="ECO:0000313" key="5">
    <source>
        <dbReference type="EMBL" id="KAK8060673.1"/>
    </source>
</evidence>
<dbReference type="SUPFAM" id="SSF53335">
    <property type="entry name" value="S-adenosyl-L-methionine-dependent methyltransferases"/>
    <property type="match status" value="1"/>
</dbReference>
<dbReference type="InterPro" id="IPR029063">
    <property type="entry name" value="SAM-dependent_MTases_sf"/>
</dbReference>
<name>A0ABR1UP19_9PEZI</name>
<comment type="similarity">
    <text evidence="4">Belongs to the class I-like SAM-binding methyltransferase superfamily.</text>
</comment>
<keyword evidence="2" id="KW-0808">Transferase</keyword>
<protein>
    <recommendedName>
        <fullName evidence="7">Methyltransferase type 11 domain-containing protein</fullName>
    </recommendedName>
</protein>
<dbReference type="PANTHER" id="PTHR35897">
    <property type="entry name" value="METHYLTRANSFERASE AUSD"/>
    <property type="match status" value="1"/>
</dbReference>
<accession>A0ABR1UP19</accession>
<dbReference type="EMBL" id="JAQQWM010000006">
    <property type="protein sequence ID" value="KAK8060673.1"/>
    <property type="molecule type" value="Genomic_DNA"/>
</dbReference>
<reference evidence="5 6" key="1">
    <citation type="submission" date="2023-01" db="EMBL/GenBank/DDBJ databases">
        <title>Analysis of 21 Apiospora genomes using comparative genomics revels a genus with tremendous synthesis potential of carbohydrate active enzymes and secondary metabolites.</title>
        <authorList>
            <person name="Sorensen T."/>
        </authorList>
    </citation>
    <scope>NUCLEOTIDE SEQUENCE [LARGE SCALE GENOMIC DNA]</scope>
    <source>
        <strain evidence="5 6">CBS 83171</strain>
    </source>
</reference>
<dbReference type="PANTHER" id="PTHR35897:SF1">
    <property type="entry name" value="METHYLTRANSFERASE AUSD"/>
    <property type="match status" value="1"/>
</dbReference>